<dbReference type="SUPFAM" id="SSF56003">
    <property type="entry name" value="Molybdenum cofactor-binding domain"/>
    <property type="match status" value="1"/>
</dbReference>
<dbReference type="OrthoDB" id="9758509at2"/>
<dbReference type="Proteomes" id="UP000225379">
    <property type="component" value="Unassembled WGS sequence"/>
</dbReference>
<keyword evidence="2" id="KW-0560">Oxidoreductase</keyword>
<keyword evidence="5" id="KW-1185">Reference proteome</keyword>
<gene>
    <name evidence="4" type="ORF">CRT60_28810</name>
</gene>
<dbReference type="InterPro" id="IPR016208">
    <property type="entry name" value="Ald_Oxase/xanthine_DH-like"/>
</dbReference>
<comment type="caution">
    <text evidence="4">The sequence shown here is derived from an EMBL/GenBank/DDBJ whole genome shotgun (WGS) entry which is preliminary data.</text>
</comment>
<evidence type="ECO:0000256" key="2">
    <source>
        <dbReference type="ARBA" id="ARBA00023002"/>
    </source>
</evidence>
<dbReference type="GO" id="GO:0016491">
    <property type="term" value="F:oxidoreductase activity"/>
    <property type="evidence" value="ECO:0007669"/>
    <property type="project" value="UniProtKB-KW"/>
</dbReference>
<evidence type="ECO:0000313" key="5">
    <source>
        <dbReference type="Proteomes" id="UP000225379"/>
    </source>
</evidence>
<organism evidence="4 5">
    <name type="scientific">Azospirillum palustre</name>
    <dbReference type="NCBI Taxonomy" id="2044885"/>
    <lineage>
        <taxon>Bacteria</taxon>
        <taxon>Pseudomonadati</taxon>
        <taxon>Pseudomonadota</taxon>
        <taxon>Alphaproteobacteria</taxon>
        <taxon>Rhodospirillales</taxon>
        <taxon>Azospirillaceae</taxon>
        <taxon>Azospirillum</taxon>
    </lineage>
</organism>
<dbReference type="InterPro" id="IPR000674">
    <property type="entry name" value="Ald_Oxase/Xan_DH_a/b"/>
</dbReference>
<dbReference type="PANTHER" id="PTHR11908">
    <property type="entry name" value="XANTHINE DEHYDROGENASE"/>
    <property type="match status" value="1"/>
</dbReference>
<dbReference type="Pfam" id="PF02738">
    <property type="entry name" value="MoCoBD_1"/>
    <property type="match status" value="1"/>
</dbReference>
<feature type="domain" description="Aldehyde oxidase/xanthine dehydrogenase a/b hammerhead" evidence="3">
    <location>
        <begin position="19"/>
        <end position="139"/>
    </location>
</feature>
<evidence type="ECO:0000313" key="4">
    <source>
        <dbReference type="EMBL" id="PGH53842.1"/>
    </source>
</evidence>
<evidence type="ECO:0000256" key="1">
    <source>
        <dbReference type="ARBA" id="ARBA00022505"/>
    </source>
</evidence>
<dbReference type="SUPFAM" id="SSF54665">
    <property type="entry name" value="CO dehydrogenase molybdoprotein N-domain-like"/>
    <property type="match status" value="1"/>
</dbReference>
<evidence type="ECO:0000259" key="3">
    <source>
        <dbReference type="SMART" id="SM01008"/>
    </source>
</evidence>
<name>A0A2B8B901_9PROT</name>
<dbReference type="InterPro" id="IPR008274">
    <property type="entry name" value="AldOxase/xan_DH_MoCoBD1"/>
</dbReference>
<dbReference type="InterPro" id="IPR036856">
    <property type="entry name" value="Ald_Oxase/Xan_DH_a/b_sf"/>
</dbReference>
<dbReference type="SMART" id="SM01008">
    <property type="entry name" value="Ald_Xan_dh_C"/>
    <property type="match status" value="1"/>
</dbReference>
<dbReference type="GO" id="GO:0005506">
    <property type="term" value="F:iron ion binding"/>
    <property type="evidence" value="ECO:0007669"/>
    <property type="project" value="InterPro"/>
</dbReference>
<keyword evidence="1" id="KW-0500">Molybdenum</keyword>
<accession>A0A2B8B901</accession>
<dbReference type="Gene3D" id="3.30.365.10">
    <property type="entry name" value="Aldehyde oxidase/xanthine dehydrogenase, molybdopterin binding domain"/>
    <property type="match status" value="4"/>
</dbReference>
<dbReference type="Gene3D" id="3.90.1170.50">
    <property type="entry name" value="Aldehyde oxidase/xanthine dehydrogenase, a/b hammerhead"/>
    <property type="match status" value="1"/>
</dbReference>
<reference evidence="5" key="1">
    <citation type="submission" date="2017-10" db="EMBL/GenBank/DDBJ databases">
        <authorList>
            <person name="Kravchenko I.K."/>
            <person name="Grouzdev D.S."/>
        </authorList>
    </citation>
    <scope>NUCLEOTIDE SEQUENCE [LARGE SCALE GENOMIC DNA]</scope>
    <source>
        <strain evidence="5">B2</strain>
    </source>
</reference>
<dbReference type="InterPro" id="IPR037165">
    <property type="entry name" value="AldOxase/xan_DH_Mopterin-bd_sf"/>
</dbReference>
<dbReference type="EMBL" id="PDKW01000043">
    <property type="protein sequence ID" value="PGH53842.1"/>
    <property type="molecule type" value="Genomic_DNA"/>
</dbReference>
<dbReference type="Pfam" id="PF20256">
    <property type="entry name" value="MoCoBD_2"/>
    <property type="match status" value="1"/>
</dbReference>
<proteinExistence type="predicted"/>
<protein>
    <submittedName>
        <fullName evidence="4">Carbon monoxide dehydrogenase</fullName>
    </submittedName>
</protein>
<dbReference type="Pfam" id="PF01315">
    <property type="entry name" value="Ald_Xan_dh_C"/>
    <property type="match status" value="1"/>
</dbReference>
<dbReference type="RefSeq" id="WP_098739893.1">
    <property type="nucleotide sequence ID" value="NZ_PDKW01000043.1"/>
</dbReference>
<dbReference type="AlphaFoldDB" id="A0A2B8B901"/>
<sequence>MKFGIGQAVPRTEDARLLTGGGRYTDDVSLPGQAYAAFVRSPHAFAAIGAVDASEALAQPGVLAVYTVADLDAEKIGMIPCQAALKQRDGSDYVQTPRPALARGFARHVGDPVAMVVAETLEAAREAAELVMVDYEDRQPVTGTLEALEPGRPLVWDEAPNNLCFDWDTGDEAAVEAALAGAHRVIELELVNNRVVANPMEGRACVAGVESGADGAPGRLLIYVTSQGVHGLQKQFAKILNEPEQRIRVLTTDVGGGFGMKLFNYPEYVACLFAARRLNRAVKWAADRIEGFISDDHGRDHVSKARLAVDADGHFLGLRVDTVANLGAYLSNYGPFIPTDAGSAMLVGSYKTPAVYVRVKGVFTNTQPVDAYRGAGRPEAAYLLERLIDHAGRVTGLGPAEIRRRNFIPASAMPYATPMGQVYDTGEFIQNLEDGLILADMAGLPARKAEAKARGKLRGAGLSTYIEACSGGGPEQATVQVNGDGKVVLMIGTQTNGQGHETAYKQILADRLGVLPEDVEVVQGDTDRVSWGSGTGGSRSVPVGGSALAEGAAKVVKAATPIAADLLETAEVDVEFADGRFTIVGTDRSVSLKEVAAKAAESGGNGHSGIAFSEMARWTPPASTFPNGCHIAEVEVDPATGIVEVLRYSVVDDFGTVINPMLVIGQIHGGVAQGLGQALQERVVFDPDSGQLLSGSFMDYQMPRAVDMPPIEVKLNSVPSTTNMLGMKGAGEAGAIGAPPAIINAVVDALSDLGITHIDMPATPETVWAAIRRAETRMAAE</sequence>
<dbReference type="PANTHER" id="PTHR11908:SF132">
    <property type="entry name" value="ALDEHYDE OXIDASE 1-RELATED"/>
    <property type="match status" value="1"/>
</dbReference>
<dbReference type="InterPro" id="IPR046867">
    <property type="entry name" value="AldOxase/xan_DH_MoCoBD2"/>
</dbReference>